<dbReference type="GeneID" id="92354877"/>
<keyword evidence="2 5" id="KW-0812">Transmembrane</keyword>
<feature type="transmembrane region" description="Helical" evidence="5">
    <location>
        <begin position="78"/>
        <end position="96"/>
    </location>
</feature>
<keyword evidence="3 5" id="KW-1133">Transmembrane helix</keyword>
<feature type="transmembrane region" description="Helical" evidence="5">
    <location>
        <begin position="20"/>
        <end position="42"/>
    </location>
</feature>
<dbReference type="Pfam" id="PF02361">
    <property type="entry name" value="CbiQ"/>
    <property type="match status" value="1"/>
</dbReference>
<feature type="transmembrane region" description="Helical" evidence="5">
    <location>
        <begin position="241"/>
        <end position="264"/>
    </location>
</feature>
<feature type="transmembrane region" description="Helical" evidence="5">
    <location>
        <begin position="201"/>
        <end position="220"/>
    </location>
</feature>
<comment type="subcellular location">
    <subcellularLocation>
        <location evidence="1">Membrane</location>
        <topology evidence="1">Multi-pass membrane protein</topology>
    </subcellularLocation>
</comment>
<feature type="transmembrane region" description="Helical" evidence="5">
    <location>
        <begin position="170"/>
        <end position="189"/>
    </location>
</feature>
<dbReference type="PANTHER" id="PTHR33514">
    <property type="entry name" value="PROTEIN ABCI12, CHLOROPLASTIC"/>
    <property type="match status" value="1"/>
</dbReference>
<proteinExistence type="predicted"/>
<feature type="transmembrane region" description="Helical" evidence="5">
    <location>
        <begin position="103"/>
        <end position="122"/>
    </location>
</feature>
<evidence type="ECO:0000256" key="1">
    <source>
        <dbReference type="ARBA" id="ARBA00004141"/>
    </source>
</evidence>
<accession>A0AAT9GSV3</accession>
<dbReference type="KEGG" id="sjv:SJAV_19260"/>
<feature type="transmembrane region" description="Helical" evidence="5">
    <location>
        <begin position="142"/>
        <end position="163"/>
    </location>
</feature>
<dbReference type="PANTHER" id="PTHR33514:SF13">
    <property type="entry name" value="PROTEIN ABCI12, CHLOROPLASTIC"/>
    <property type="match status" value="1"/>
</dbReference>
<protein>
    <submittedName>
        <fullName evidence="6">Energy-coupling factor transporter transmembrane component T</fullName>
    </submittedName>
</protein>
<dbReference type="EMBL" id="AP031322">
    <property type="protein sequence ID" value="BFH73982.1"/>
    <property type="molecule type" value="Genomic_DNA"/>
</dbReference>
<dbReference type="RefSeq" id="WP_369609533.1">
    <property type="nucleotide sequence ID" value="NZ_AP031322.1"/>
</dbReference>
<reference evidence="6" key="1">
    <citation type="submission" date="2024-03" db="EMBL/GenBank/DDBJ databases">
        <title>Complete genome sequence of Sulfurisphaera javensis strain KD-1.</title>
        <authorList>
            <person name="Sakai H."/>
            <person name="Nur N."/>
            <person name="Suwanto A."/>
            <person name="Kurosawa N."/>
        </authorList>
    </citation>
    <scope>NUCLEOTIDE SEQUENCE</scope>
    <source>
        <strain evidence="6">KD-1</strain>
    </source>
</reference>
<sequence length="328" mass="36729">MALLTSLYENPLLQNIISWYLVLFGVALPVLLIFWLIGLKGFVELTKYEKGTTFLYKVNPITKIAFGIVVMIVASVTIWWIGALLTLTILPLYLTLNNGLKKFGYVVMLTISSLVGSTWAIAPYTPPYILQQVFPNQQPIVVWVWPSYFSAMGYVPDLTLQALIYGVQTAFRVTATLVAALLLVVTTSVSDLFRSFTKIKVPLAITFSLMVGFKTIPKIFELLDTSIKMQMLRGLGYGKPRVIRTFYLIYGGIMAIVPTMVYLFRGAKSLAISADTRAFRAYQSRTLYKEPPITKYDYIMFGVIISLIILAIVTNMVGFGRSIPYVGL</sequence>
<dbReference type="GO" id="GO:0005886">
    <property type="term" value="C:plasma membrane"/>
    <property type="evidence" value="ECO:0007669"/>
    <property type="project" value="TreeGrafter"/>
</dbReference>
<feature type="transmembrane region" description="Helical" evidence="5">
    <location>
        <begin position="298"/>
        <end position="319"/>
    </location>
</feature>
<dbReference type="CDD" id="cd16914">
    <property type="entry name" value="EcfT"/>
    <property type="match status" value="1"/>
</dbReference>
<organism evidence="6">
    <name type="scientific">Sulfurisphaera javensis</name>
    <dbReference type="NCBI Taxonomy" id="2049879"/>
    <lineage>
        <taxon>Archaea</taxon>
        <taxon>Thermoproteota</taxon>
        <taxon>Thermoprotei</taxon>
        <taxon>Sulfolobales</taxon>
        <taxon>Sulfolobaceae</taxon>
        <taxon>Sulfurisphaera</taxon>
    </lineage>
</organism>
<name>A0AAT9GSV3_9CREN</name>
<evidence type="ECO:0000313" key="6">
    <source>
        <dbReference type="EMBL" id="BFH73982.1"/>
    </source>
</evidence>
<evidence type="ECO:0000256" key="5">
    <source>
        <dbReference type="SAM" id="Phobius"/>
    </source>
</evidence>
<gene>
    <name evidence="6" type="ORF">SJAV_19260</name>
</gene>
<dbReference type="InterPro" id="IPR003339">
    <property type="entry name" value="ABC/ECF_trnsptr_transmembrane"/>
</dbReference>
<evidence type="ECO:0000256" key="3">
    <source>
        <dbReference type="ARBA" id="ARBA00022989"/>
    </source>
</evidence>
<evidence type="ECO:0000256" key="4">
    <source>
        <dbReference type="ARBA" id="ARBA00023136"/>
    </source>
</evidence>
<keyword evidence="4 5" id="KW-0472">Membrane</keyword>
<dbReference type="AlphaFoldDB" id="A0AAT9GSV3"/>
<evidence type="ECO:0000256" key="2">
    <source>
        <dbReference type="ARBA" id="ARBA00022692"/>
    </source>
</evidence>